<comment type="caution">
    <text evidence="1">The sequence shown here is derived from an EMBL/GenBank/DDBJ whole genome shotgun (WGS) entry which is preliminary data.</text>
</comment>
<dbReference type="EMBL" id="VSSQ01119092">
    <property type="protein sequence ID" value="MPN52720.1"/>
    <property type="molecule type" value="Genomic_DNA"/>
</dbReference>
<reference evidence="1" key="1">
    <citation type="submission" date="2019-08" db="EMBL/GenBank/DDBJ databases">
        <authorList>
            <person name="Kucharzyk K."/>
            <person name="Murdoch R.W."/>
            <person name="Higgins S."/>
            <person name="Loffler F."/>
        </authorList>
    </citation>
    <scope>NUCLEOTIDE SEQUENCE</scope>
</reference>
<proteinExistence type="predicted"/>
<dbReference type="AlphaFoldDB" id="A0A645INN8"/>
<sequence>MKNKIHIETLSLAGAGDFERFSFKSPGHRLISVTMVCPELFGTKQVGKSMSTELAITANDGDINLANICLSLGQINSNQVREKRTVFLRQDVNFAEEIQGYVKVISDSRYNPATDTDVKIYFVFEQKS</sequence>
<name>A0A645INN8_9ZZZZ</name>
<organism evidence="1">
    <name type="scientific">bioreactor metagenome</name>
    <dbReference type="NCBI Taxonomy" id="1076179"/>
    <lineage>
        <taxon>unclassified sequences</taxon>
        <taxon>metagenomes</taxon>
        <taxon>ecological metagenomes</taxon>
    </lineage>
</organism>
<evidence type="ECO:0000313" key="1">
    <source>
        <dbReference type="EMBL" id="MPN52720.1"/>
    </source>
</evidence>
<gene>
    <name evidence="1" type="ORF">SDC9_200382</name>
</gene>
<accession>A0A645INN8</accession>
<protein>
    <submittedName>
        <fullName evidence="1">Uncharacterized protein</fullName>
    </submittedName>
</protein>